<reference evidence="8 9" key="1">
    <citation type="submission" date="2019-01" db="EMBL/GenBank/DDBJ databases">
        <title>Novel species of Nocardioides.</title>
        <authorList>
            <person name="Liu Q."/>
            <person name="Xin Y.-H."/>
        </authorList>
    </citation>
    <scope>NUCLEOTIDE SEQUENCE [LARGE SCALE GENOMIC DNA]</scope>
    <source>
        <strain evidence="8 9">CGMCC 4.6882</strain>
    </source>
</reference>
<keyword evidence="9" id="KW-1185">Reference proteome</keyword>
<comment type="similarity">
    <text evidence="2">Belongs to the GtrA family.</text>
</comment>
<evidence type="ECO:0000256" key="4">
    <source>
        <dbReference type="ARBA" id="ARBA00022989"/>
    </source>
</evidence>
<dbReference type="GO" id="GO:0005886">
    <property type="term" value="C:plasma membrane"/>
    <property type="evidence" value="ECO:0007669"/>
    <property type="project" value="TreeGrafter"/>
</dbReference>
<dbReference type="EMBL" id="SDWT01000001">
    <property type="protein sequence ID" value="RYB93741.1"/>
    <property type="molecule type" value="Genomic_DNA"/>
</dbReference>
<dbReference type="GO" id="GO:0000271">
    <property type="term" value="P:polysaccharide biosynthetic process"/>
    <property type="evidence" value="ECO:0007669"/>
    <property type="project" value="InterPro"/>
</dbReference>
<dbReference type="AlphaFoldDB" id="A0A4Q2RWY8"/>
<keyword evidence="3 6" id="KW-0812">Transmembrane</keyword>
<dbReference type="OrthoDB" id="9807815at2"/>
<dbReference type="Proteomes" id="UP000294071">
    <property type="component" value="Unassembled WGS sequence"/>
</dbReference>
<gene>
    <name evidence="8" type="ORF">EUA93_04835</name>
</gene>
<name>A0A4Q2RWY8_9ACTN</name>
<proteinExistence type="inferred from homology"/>
<comment type="subcellular location">
    <subcellularLocation>
        <location evidence="1">Membrane</location>
        <topology evidence="1">Multi-pass membrane protein</topology>
    </subcellularLocation>
</comment>
<evidence type="ECO:0000256" key="5">
    <source>
        <dbReference type="ARBA" id="ARBA00023136"/>
    </source>
</evidence>
<evidence type="ECO:0000313" key="9">
    <source>
        <dbReference type="Proteomes" id="UP000294071"/>
    </source>
</evidence>
<dbReference type="InterPro" id="IPR007267">
    <property type="entry name" value="GtrA_DPMS_TM"/>
</dbReference>
<evidence type="ECO:0000256" key="2">
    <source>
        <dbReference type="ARBA" id="ARBA00009399"/>
    </source>
</evidence>
<accession>A0A4Q2RWY8</accession>
<evidence type="ECO:0000256" key="1">
    <source>
        <dbReference type="ARBA" id="ARBA00004141"/>
    </source>
</evidence>
<comment type="caution">
    <text evidence="8">The sequence shown here is derived from an EMBL/GenBank/DDBJ whole genome shotgun (WGS) entry which is preliminary data.</text>
</comment>
<feature type="transmembrane region" description="Helical" evidence="6">
    <location>
        <begin position="121"/>
        <end position="139"/>
    </location>
</feature>
<keyword evidence="5 6" id="KW-0472">Membrane</keyword>
<evidence type="ECO:0000313" key="8">
    <source>
        <dbReference type="EMBL" id="RYB93741.1"/>
    </source>
</evidence>
<feature type="domain" description="GtrA/DPMS transmembrane" evidence="7">
    <location>
        <begin position="85"/>
        <end position="214"/>
    </location>
</feature>
<evidence type="ECO:0000256" key="3">
    <source>
        <dbReference type="ARBA" id="ARBA00022692"/>
    </source>
</evidence>
<keyword evidence="4 6" id="KW-1133">Transmembrane helix</keyword>
<feature type="transmembrane region" description="Helical" evidence="6">
    <location>
        <begin position="160"/>
        <end position="178"/>
    </location>
</feature>
<dbReference type="PANTHER" id="PTHR38459:SF1">
    <property type="entry name" value="PROPHAGE BACTOPRENOL-LINKED GLUCOSE TRANSLOCASE HOMOLOG"/>
    <property type="match status" value="1"/>
</dbReference>
<sequence>MTPPGTRDPGGVFCAFVEQLSHGVVRDSRDTGNSPRSLAFSPDVRATVPSPAAVRRESVPSARDAASASILVGSRHQRVLAELGRFLTVGGVATVVAFVLFNGLVHGWGAGDRALLSDRPVLAYVLANTVGMVISYRGARSWAFRDRPPRQADGGRVAYVLINLVTMSLPIACLVVSRDVLGLDDPVSDNIAANVIGLALGLGARFYLFRRFVFRRPLG</sequence>
<evidence type="ECO:0000256" key="6">
    <source>
        <dbReference type="SAM" id="Phobius"/>
    </source>
</evidence>
<evidence type="ECO:0000259" key="7">
    <source>
        <dbReference type="Pfam" id="PF04138"/>
    </source>
</evidence>
<organism evidence="8 9">
    <name type="scientific">Nocardioides oleivorans</name>
    <dbReference type="NCBI Taxonomy" id="273676"/>
    <lineage>
        <taxon>Bacteria</taxon>
        <taxon>Bacillati</taxon>
        <taxon>Actinomycetota</taxon>
        <taxon>Actinomycetes</taxon>
        <taxon>Propionibacteriales</taxon>
        <taxon>Nocardioidaceae</taxon>
        <taxon>Nocardioides</taxon>
    </lineage>
</organism>
<protein>
    <submittedName>
        <fullName evidence="8">GtrA family protein</fullName>
    </submittedName>
</protein>
<feature type="transmembrane region" description="Helical" evidence="6">
    <location>
        <begin position="83"/>
        <end position="101"/>
    </location>
</feature>
<dbReference type="PANTHER" id="PTHR38459">
    <property type="entry name" value="PROPHAGE BACTOPRENOL-LINKED GLUCOSE TRANSLOCASE HOMOLOG"/>
    <property type="match status" value="1"/>
</dbReference>
<dbReference type="InterPro" id="IPR051401">
    <property type="entry name" value="GtrA_CellWall_Glycosyl"/>
</dbReference>
<dbReference type="Pfam" id="PF04138">
    <property type="entry name" value="GtrA_DPMS_TM"/>
    <property type="match status" value="1"/>
</dbReference>
<feature type="transmembrane region" description="Helical" evidence="6">
    <location>
        <begin position="190"/>
        <end position="208"/>
    </location>
</feature>